<reference evidence="3" key="1">
    <citation type="submission" date="2021-04" db="EMBL/GenBank/DDBJ databases">
        <authorList>
            <person name="Zhang D.-C."/>
        </authorList>
    </citation>
    <scope>NUCLEOTIDE SEQUENCE</scope>
    <source>
        <strain evidence="3">CGMCC 1.15697</strain>
    </source>
</reference>
<proteinExistence type="inferred from homology"/>
<dbReference type="InterPro" id="IPR007712">
    <property type="entry name" value="RelE/ParE_toxin"/>
</dbReference>
<keyword evidence="2" id="KW-1277">Toxin-antitoxin system</keyword>
<dbReference type="PANTHER" id="PTHR33755">
    <property type="entry name" value="TOXIN PARE1-RELATED"/>
    <property type="match status" value="1"/>
</dbReference>
<gene>
    <name evidence="3" type="ORF">KAJ83_04465</name>
</gene>
<evidence type="ECO:0000313" key="4">
    <source>
        <dbReference type="Proteomes" id="UP000672602"/>
    </source>
</evidence>
<dbReference type="Proteomes" id="UP000672602">
    <property type="component" value="Unassembled WGS sequence"/>
</dbReference>
<keyword evidence="4" id="KW-1185">Reference proteome</keyword>
<evidence type="ECO:0000256" key="1">
    <source>
        <dbReference type="ARBA" id="ARBA00006226"/>
    </source>
</evidence>
<evidence type="ECO:0000256" key="2">
    <source>
        <dbReference type="ARBA" id="ARBA00022649"/>
    </source>
</evidence>
<dbReference type="EMBL" id="JAGMWN010000002">
    <property type="protein sequence ID" value="MBP5856251.1"/>
    <property type="molecule type" value="Genomic_DNA"/>
</dbReference>
<dbReference type="Gene3D" id="3.30.2310.20">
    <property type="entry name" value="RelE-like"/>
    <property type="match status" value="1"/>
</dbReference>
<comment type="caution">
    <text evidence="3">The sequence shown here is derived from an EMBL/GenBank/DDBJ whole genome shotgun (WGS) entry which is preliminary data.</text>
</comment>
<dbReference type="InterPro" id="IPR035093">
    <property type="entry name" value="RelE/ParE_toxin_dom_sf"/>
</dbReference>
<protein>
    <submittedName>
        <fullName evidence="3">Type II toxin-antitoxin system RelE/ParE family toxin</fullName>
    </submittedName>
</protein>
<evidence type="ECO:0000313" key="3">
    <source>
        <dbReference type="EMBL" id="MBP5856251.1"/>
    </source>
</evidence>
<dbReference type="Pfam" id="PF05016">
    <property type="entry name" value="ParE_toxin"/>
    <property type="match status" value="1"/>
</dbReference>
<name>A0A8J7SLI1_9PROT</name>
<dbReference type="AlphaFoldDB" id="A0A8J7SLI1"/>
<comment type="similarity">
    <text evidence="1">Belongs to the RelE toxin family.</text>
</comment>
<sequence length="103" mass="11576">METPRALQITETAEDDLADIWAFIAEDSPDTASRFVHDLQQRFAPLCHSPEIGPRRDSLAPGLRAHFFRSYAIYYRITDTALIIMRVLHGARDAAALFGESEA</sequence>
<accession>A0A8J7SLI1</accession>
<dbReference type="InterPro" id="IPR051803">
    <property type="entry name" value="TA_system_RelE-like_toxin"/>
</dbReference>
<organism evidence="3 4">
    <name type="scientific">Marivibrio halodurans</name>
    <dbReference type="NCBI Taxonomy" id="2039722"/>
    <lineage>
        <taxon>Bacteria</taxon>
        <taxon>Pseudomonadati</taxon>
        <taxon>Pseudomonadota</taxon>
        <taxon>Alphaproteobacteria</taxon>
        <taxon>Rhodospirillales</taxon>
        <taxon>Rhodospirillaceae</taxon>
        <taxon>Marivibrio</taxon>
    </lineage>
</organism>